<reference evidence="1 2" key="1">
    <citation type="submission" date="2016-11" db="EMBL/GenBank/DDBJ databases">
        <authorList>
            <person name="Jaros S."/>
            <person name="Januszkiewicz K."/>
            <person name="Wedrychowicz H."/>
        </authorList>
    </citation>
    <scope>NUCLEOTIDE SEQUENCE [LARGE SCALE GENOMIC DNA]</scope>
    <source>
        <strain evidence="1 2">GAS242</strain>
    </source>
</reference>
<dbReference type="Proteomes" id="UP000190675">
    <property type="component" value="Chromosome I"/>
</dbReference>
<organism evidence="1 2">
    <name type="scientific">Bradyrhizobium erythrophlei</name>
    <dbReference type="NCBI Taxonomy" id="1437360"/>
    <lineage>
        <taxon>Bacteria</taxon>
        <taxon>Pseudomonadati</taxon>
        <taxon>Pseudomonadota</taxon>
        <taxon>Alphaproteobacteria</taxon>
        <taxon>Hyphomicrobiales</taxon>
        <taxon>Nitrobacteraceae</taxon>
        <taxon>Bradyrhizobium</taxon>
    </lineage>
</organism>
<evidence type="ECO:0000313" key="1">
    <source>
        <dbReference type="EMBL" id="SHH21426.1"/>
    </source>
</evidence>
<sequence length="62" mass="7435">MGMTDQDNAASERQEIAAHVARFKATQERFRREREEYCVTTLENARHSEHARRPFERPPFWS</sequence>
<gene>
    <name evidence="1" type="ORF">SAMN05444169_6351</name>
</gene>
<proteinExistence type="predicted"/>
<accession>A0A1M5R5R1</accession>
<protein>
    <submittedName>
        <fullName evidence="1">Uncharacterized protein</fullName>
    </submittedName>
</protein>
<dbReference type="AlphaFoldDB" id="A0A1M5R5R1"/>
<evidence type="ECO:0000313" key="2">
    <source>
        <dbReference type="Proteomes" id="UP000190675"/>
    </source>
</evidence>
<dbReference type="EMBL" id="LT670818">
    <property type="protein sequence ID" value="SHH21426.1"/>
    <property type="molecule type" value="Genomic_DNA"/>
</dbReference>
<name>A0A1M5R5R1_9BRAD</name>